<gene>
    <name evidence="2" type="ORF">ACFSR9_04090</name>
</gene>
<dbReference type="EMBL" id="JBHUMK010000013">
    <property type="protein sequence ID" value="MFD2608623.1"/>
    <property type="molecule type" value="Genomic_DNA"/>
</dbReference>
<dbReference type="Gene3D" id="3.90.25.10">
    <property type="entry name" value="UDP-galactose 4-epimerase, domain 1"/>
    <property type="match status" value="1"/>
</dbReference>
<evidence type="ECO:0000313" key="3">
    <source>
        <dbReference type="Proteomes" id="UP001597475"/>
    </source>
</evidence>
<feature type="domain" description="NAD(P)-binding" evidence="1">
    <location>
        <begin position="17"/>
        <end position="320"/>
    </location>
</feature>
<dbReference type="InterPro" id="IPR045869">
    <property type="entry name" value="Arna-like_SDR_e"/>
</dbReference>
<dbReference type="PANTHER" id="PTHR43000">
    <property type="entry name" value="DTDP-D-GLUCOSE 4,6-DEHYDRATASE-RELATED"/>
    <property type="match status" value="1"/>
</dbReference>
<keyword evidence="3" id="KW-1185">Reference proteome</keyword>
<protein>
    <submittedName>
        <fullName evidence="2">SDR family NAD(P)-dependent oxidoreductase</fullName>
    </submittedName>
</protein>
<dbReference type="Pfam" id="PF16363">
    <property type="entry name" value="GDP_Man_Dehyd"/>
    <property type="match status" value="1"/>
</dbReference>
<reference evidence="3" key="1">
    <citation type="journal article" date="2019" name="Int. J. Syst. Evol. Microbiol.">
        <title>The Global Catalogue of Microorganisms (GCM) 10K type strain sequencing project: providing services to taxonomists for standard genome sequencing and annotation.</title>
        <authorList>
            <consortium name="The Broad Institute Genomics Platform"/>
            <consortium name="The Broad Institute Genome Sequencing Center for Infectious Disease"/>
            <person name="Wu L."/>
            <person name="Ma J."/>
        </authorList>
    </citation>
    <scope>NUCLEOTIDE SEQUENCE [LARGE SCALE GENOMIC DNA]</scope>
    <source>
        <strain evidence="3">KCTC 33842</strain>
    </source>
</reference>
<dbReference type="InterPro" id="IPR016040">
    <property type="entry name" value="NAD(P)-bd_dom"/>
</dbReference>
<dbReference type="Gene3D" id="3.40.50.720">
    <property type="entry name" value="NAD(P)-binding Rossmann-like Domain"/>
    <property type="match status" value="1"/>
</dbReference>
<evidence type="ECO:0000259" key="1">
    <source>
        <dbReference type="Pfam" id="PF16363"/>
    </source>
</evidence>
<name>A0ABW5P2M1_9DEIO</name>
<proteinExistence type="predicted"/>
<evidence type="ECO:0000313" key="2">
    <source>
        <dbReference type="EMBL" id="MFD2608623.1"/>
    </source>
</evidence>
<dbReference type="InterPro" id="IPR036291">
    <property type="entry name" value="NAD(P)-bd_dom_sf"/>
</dbReference>
<dbReference type="Proteomes" id="UP001597475">
    <property type="component" value="Unassembled WGS sequence"/>
</dbReference>
<dbReference type="CDD" id="cd05257">
    <property type="entry name" value="Arna_like_SDR_e"/>
    <property type="match status" value="1"/>
</dbReference>
<accession>A0ABW5P2M1</accession>
<dbReference type="SUPFAM" id="SSF51735">
    <property type="entry name" value="NAD(P)-binding Rossmann-fold domains"/>
    <property type="match status" value="1"/>
</dbReference>
<dbReference type="RefSeq" id="WP_386843306.1">
    <property type="nucleotide sequence ID" value="NZ_JBHUMK010000013.1"/>
</dbReference>
<sequence length="340" mass="37276">MNQSTTHTPSSRPLVAVTGADGFIGSHLTEELVRAGYRVRAMAIYNSQGSYGWLDTVPAEVMEHVEVQLGDIRDAGSVRALMRDAQTVYHLAALIAIPYSYVAPRSYVDTNVTGTLNVLEAARDLGTGRVVHTSTSEVYGTARTAPIHESHPLQGQSPYSATKIGADKLAESYHLSFELPVVTLRPFNTYGPRQSARAVIPTIIGQVAAGRREIRLGDLRPTRDFNYVADTARAFRALGEAGTDVLGRTLNAGSGREITIGDTVKLIGQVMGAELDVQQEEQRLRPEGSEVMRLLADHTEMTRLTGWTPQVPLEEGLRRTAEWFTDPANLARYRVDQYNV</sequence>
<comment type="caution">
    <text evidence="2">The sequence shown here is derived from an EMBL/GenBank/DDBJ whole genome shotgun (WGS) entry which is preliminary data.</text>
</comment>
<organism evidence="2 3">
    <name type="scientific">Deinococcus taklimakanensis</name>
    <dbReference type="NCBI Taxonomy" id="536443"/>
    <lineage>
        <taxon>Bacteria</taxon>
        <taxon>Thermotogati</taxon>
        <taxon>Deinococcota</taxon>
        <taxon>Deinococci</taxon>
        <taxon>Deinococcales</taxon>
        <taxon>Deinococcaceae</taxon>
        <taxon>Deinococcus</taxon>
    </lineage>
</organism>